<dbReference type="PANTHER" id="PTHR35868:SF3">
    <property type="entry name" value="DUF2804 DOMAIN-CONTAINING PROTEIN"/>
    <property type="match status" value="1"/>
</dbReference>
<reference evidence="1 2" key="1">
    <citation type="submission" date="2021-08" db="EMBL/GenBank/DDBJ databases">
        <title>Draft genome sequence of Mycolicibacterium sp. NGTWS1702 strain.</title>
        <authorList>
            <person name="Matsumoto M."/>
            <person name="Tang B.C.C."/>
            <person name="Machida Y."/>
            <person name="Matoyama H."/>
            <person name="Kishihara T."/>
            <person name="Sato S."/>
            <person name="Kondo I."/>
            <person name="Sano M."/>
            <person name="Kato G."/>
        </authorList>
    </citation>
    <scope>NUCLEOTIDE SEQUENCE [LARGE SCALE GENOMIC DNA]</scope>
    <source>
        <strain evidence="1 2">NGTWSNA01</strain>
    </source>
</reference>
<proteinExistence type="predicted"/>
<sequence length="349" mass="39123">MDSDTPPAELVTDGHYRFGTYDGPIARINPLDVVTTPGARGRVLRAARNARLKEWEAFQLGDDAVFVLGAIYDTKSISLLQVLVVDKHAATIRRWEKRVPTSMVHVARGLDHTRSHGRFGRFSMQLTNEINSGLVAVDATHPGCDGLPPLELHGVGRCAPGEAGHLVICHPFADDRALYSHKTMMPFVGMLRAGTELTVFDSDRSFMILDDHHGDYPSPMQYDWVTAARRSASGRIEGFNLTDNQVRDPQRYNENAVWLGDRVHRLPAVHIERPDGPWGTWIVRDADRSGQVDVRFTPTVRSEMHVGPRRSLAEYYAPYGWFEGRIHNDDVDLSVDGMFGVGEQKFIRV</sequence>
<dbReference type="Pfam" id="PF10974">
    <property type="entry name" value="DUF2804"/>
    <property type="match status" value="1"/>
</dbReference>
<organism evidence="1 2">
    <name type="scientific">Mycolicibacterium cyprinidarum</name>
    <dbReference type="NCBI Taxonomy" id="2860311"/>
    <lineage>
        <taxon>Bacteria</taxon>
        <taxon>Bacillati</taxon>
        <taxon>Actinomycetota</taxon>
        <taxon>Actinomycetes</taxon>
        <taxon>Mycobacteriales</taxon>
        <taxon>Mycobacteriaceae</taxon>
        <taxon>Mycolicibacterium</taxon>
    </lineage>
</organism>
<evidence type="ECO:0000313" key="2">
    <source>
        <dbReference type="Proteomes" id="UP001060504"/>
    </source>
</evidence>
<evidence type="ECO:0008006" key="3">
    <source>
        <dbReference type="Google" id="ProtNLM"/>
    </source>
</evidence>
<dbReference type="Proteomes" id="UP001060504">
    <property type="component" value="Unassembled WGS sequence"/>
</dbReference>
<keyword evidence="2" id="KW-1185">Reference proteome</keyword>
<dbReference type="PANTHER" id="PTHR35868">
    <property type="entry name" value="DUF2804 DOMAIN-CONTAINING PROTEIN-RELATED"/>
    <property type="match status" value="1"/>
</dbReference>
<comment type="caution">
    <text evidence="1">The sequence shown here is derived from an EMBL/GenBank/DDBJ whole genome shotgun (WGS) entry which is preliminary data.</text>
</comment>
<evidence type="ECO:0000313" key="1">
    <source>
        <dbReference type="EMBL" id="GJF12148.1"/>
    </source>
</evidence>
<gene>
    <name evidence="1" type="ORF">NGTWS1702_10500</name>
</gene>
<protein>
    <recommendedName>
        <fullName evidence="3">DUF2804 domain-containing protein</fullName>
    </recommendedName>
</protein>
<dbReference type="InterPro" id="IPR021243">
    <property type="entry name" value="DUF2804"/>
</dbReference>
<accession>A0ABQ4V762</accession>
<dbReference type="EMBL" id="BPRH01001123">
    <property type="protein sequence ID" value="GJF12148.1"/>
    <property type="molecule type" value="Genomic_DNA"/>
</dbReference>
<name>A0ABQ4V762_9MYCO</name>